<keyword evidence="2" id="KW-1003">Cell membrane</keyword>
<dbReference type="Pfam" id="PF03631">
    <property type="entry name" value="Virul_fac_BrkB"/>
    <property type="match status" value="1"/>
</dbReference>
<feature type="transmembrane region" description="Helical" evidence="6">
    <location>
        <begin position="156"/>
        <end position="179"/>
    </location>
</feature>
<evidence type="ECO:0000256" key="1">
    <source>
        <dbReference type="ARBA" id="ARBA00004651"/>
    </source>
</evidence>
<feature type="transmembrane region" description="Helical" evidence="6">
    <location>
        <begin position="199"/>
        <end position="221"/>
    </location>
</feature>
<evidence type="ECO:0000256" key="5">
    <source>
        <dbReference type="ARBA" id="ARBA00023136"/>
    </source>
</evidence>
<evidence type="ECO:0000256" key="4">
    <source>
        <dbReference type="ARBA" id="ARBA00022989"/>
    </source>
</evidence>
<comment type="subcellular location">
    <subcellularLocation>
        <location evidence="1">Cell membrane</location>
        <topology evidence="1">Multi-pass membrane protein</topology>
    </subcellularLocation>
</comment>
<keyword evidence="4 6" id="KW-1133">Transmembrane helix</keyword>
<comment type="caution">
    <text evidence="7">The sequence shown here is derived from an EMBL/GenBank/DDBJ whole genome shotgun (WGS) entry which is preliminary data.</text>
</comment>
<name>A0ABP7XF39_9ACTN</name>
<dbReference type="PANTHER" id="PTHR30213:SF1">
    <property type="entry name" value="INNER MEMBRANE PROTEIN YHJD"/>
    <property type="match status" value="1"/>
</dbReference>
<feature type="transmembrane region" description="Helical" evidence="6">
    <location>
        <begin position="233"/>
        <end position="254"/>
    </location>
</feature>
<proteinExistence type="predicted"/>
<dbReference type="PANTHER" id="PTHR30213">
    <property type="entry name" value="INNER MEMBRANE PROTEIN YHJD"/>
    <property type="match status" value="1"/>
</dbReference>
<keyword evidence="5 6" id="KW-0472">Membrane</keyword>
<dbReference type="Proteomes" id="UP001501495">
    <property type="component" value="Unassembled WGS sequence"/>
</dbReference>
<keyword evidence="3 6" id="KW-0812">Transmembrane</keyword>
<evidence type="ECO:0000256" key="2">
    <source>
        <dbReference type="ARBA" id="ARBA00022475"/>
    </source>
</evidence>
<reference evidence="8" key="1">
    <citation type="journal article" date="2019" name="Int. J. Syst. Evol. Microbiol.">
        <title>The Global Catalogue of Microorganisms (GCM) 10K type strain sequencing project: providing services to taxonomists for standard genome sequencing and annotation.</title>
        <authorList>
            <consortium name="The Broad Institute Genomics Platform"/>
            <consortium name="The Broad Institute Genome Sequencing Center for Infectious Disease"/>
            <person name="Wu L."/>
            <person name="Ma J."/>
        </authorList>
    </citation>
    <scope>NUCLEOTIDE SEQUENCE [LARGE SCALE GENOMIC DNA]</scope>
    <source>
        <strain evidence="8">JCM 16703</strain>
    </source>
</reference>
<evidence type="ECO:0000256" key="6">
    <source>
        <dbReference type="SAM" id="Phobius"/>
    </source>
</evidence>
<dbReference type="InterPro" id="IPR017039">
    <property type="entry name" value="Virul_fac_BrkB"/>
</dbReference>
<accession>A0ABP7XF39</accession>
<keyword evidence="8" id="KW-1185">Reference proteome</keyword>
<protein>
    <submittedName>
        <fullName evidence="7">Inner membrane protein YhjD</fullName>
    </submittedName>
</protein>
<evidence type="ECO:0000256" key="3">
    <source>
        <dbReference type="ARBA" id="ARBA00022692"/>
    </source>
</evidence>
<sequence length="350" mass="36380">MVDAAPGRLARVKERLARLRERHPVLDHVIRMQERYGATGASQQAGAVTYFGFLSFFPVLALAFFTVGVVSHIYPDADDTLTSALDSVLPGLLSGSDGISLDDIRTFSGLAGVVGLLGVLYSGLGWLSALRSALEAVFETPPTARPGFLAGKLRDLATLLVLGLVLFVSVPVAGFVGGFSGDLLDAVGLDSTFGWVVRLLTVLLGLAANAVLFFAMFRLLAAAAVPPRSLWSGAALGAVLFEVLKQAATLLFAATTGSPAFQAFGVALILLVWINYFSRLVLYAAAWAATTAEARAAAPEPVVAPVHGPPLPSGPDAARSSAEEVPPWRSFAVGTAVGAVAGALVGRRRA</sequence>
<evidence type="ECO:0000313" key="7">
    <source>
        <dbReference type="EMBL" id="GAA4113635.1"/>
    </source>
</evidence>
<organism evidence="7 8">
    <name type="scientific">Nocardioides fonticola</name>
    <dbReference type="NCBI Taxonomy" id="450363"/>
    <lineage>
        <taxon>Bacteria</taxon>
        <taxon>Bacillati</taxon>
        <taxon>Actinomycetota</taxon>
        <taxon>Actinomycetes</taxon>
        <taxon>Propionibacteriales</taxon>
        <taxon>Nocardioidaceae</taxon>
        <taxon>Nocardioides</taxon>
    </lineage>
</organism>
<feature type="transmembrane region" description="Helical" evidence="6">
    <location>
        <begin position="260"/>
        <end position="277"/>
    </location>
</feature>
<dbReference type="EMBL" id="BAAAZH010000010">
    <property type="protein sequence ID" value="GAA4113635.1"/>
    <property type="molecule type" value="Genomic_DNA"/>
</dbReference>
<evidence type="ECO:0000313" key="8">
    <source>
        <dbReference type="Proteomes" id="UP001501495"/>
    </source>
</evidence>
<gene>
    <name evidence="7" type="primary">yhjD</name>
    <name evidence="7" type="ORF">GCM10022215_10920</name>
</gene>
<feature type="transmembrane region" description="Helical" evidence="6">
    <location>
        <begin position="107"/>
        <end position="127"/>
    </location>
</feature>
<feature type="transmembrane region" description="Helical" evidence="6">
    <location>
        <begin position="50"/>
        <end position="74"/>
    </location>
</feature>